<dbReference type="OrthoDB" id="9779930at2"/>
<accession>A0A0A7G348</accession>
<dbReference type="EMBL" id="CP006906">
    <property type="protein sequence ID" value="AIY85406.1"/>
    <property type="molecule type" value="Genomic_DNA"/>
</dbReference>
<evidence type="ECO:0000313" key="2">
    <source>
        <dbReference type="EMBL" id="AIY85406.1"/>
    </source>
</evidence>
<name>A0A0A7G348_9CLOT</name>
<reference evidence="2 3" key="1">
    <citation type="journal article" date="2015" name="Infect. Genet. Evol.">
        <title>Genomic sequences of six botulinum neurotoxin-producing strains representing three clostridial species illustrate the mobility and diversity of botulinum neurotoxin genes.</title>
        <authorList>
            <person name="Smith T.J."/>
            <person name="Hill K.K."/>
            <person name="Xie G."/>
            <person name="Foley B.T."/>
            <person name="Williamson C.H."/>
            <person name="Foster J.T."/>
            <person name="Johnson S.L."/>
            <person name="Chertkov O."/>
            <person name="Teshima H."/>
            <person name="Gibbons H.S."/>
            <person name="Johnsky L.A."/>
            <person name="Karavis M.A."/>
            <person name="Smith L.A."/>
        </authorList>
    </citation>
    <scope>NUCLEOTIDE SEQUENCE [LARGE SCALE GENOMIC DNA]</scope>
    <source>
        <strain evidence="2">Sullivan</strain>
        <plasmid evidence="3">Plasmid pCBJ</plasmid>
    </source>
</reference>
<dbReference type="HOGENOM" id="CLU_820534_0_0_9"/>
<protein>
    <submittedName>
        <fullName evidence="2">RNA polymerase sigma factor, sigma-70 family protein</fullName>
    </submittedName>
</protein>
<dbReference type="InterPro" id="IPR025246">
    <property type="entry name" value="IS30-like_HTH"/>
</dbReference>
<feature type="domain" description="Transposase IS30-like HTH" evidence="1">
    <location>
        <begin position="4"/>
        <end position="40"/>
    </location>
</feature>
<dbReference type="AlphaFoldDB" id="A0A0A7G348"/>
<dbReference type="Proteomes" id="UP000030635">
    <property type="component" value="Plasmid pCBJ"/>
</dbReference>
<dbReference type="KEGG" id="cbv:U729_3268"/>
<evidence type="ECO:0000313" key="3">
    <source>
        <dbReference type="Proteomes" id="UP000030635"/>
    </source>
</evidence>
<dbReference type="RefSeq" id="WP_040113846.1">
    <property type="nucleotide sequence ID" value="NZ_CP006906.1"/>
</dbReference>
<keyword evidence="3" id="KW-1185">Reference proteome</keyword>
<dbReference type="Gene3D" id="1.10.10.60">
    <property type="entry name" value="Homeodomain-like"/>
    <property type="match status" value="2"/>
</dbReference>
<proteinExistence type="predicted"/>
<geneLocation type="plasmid" evidence="2 3">
    <name>pCBJ</name>
</geneLocation>
<sequence length="338" mass="39083">MGKRKISFEDIETIKNMYESGMSLKEIGELYEVSAETIKRNLGDKVANGKFRRASEKEKDKIYKEYLDGCATRKIAERYGLSYSTINTIINSRKKELLFIDELDKNIVNIIVNDYIGGKKVPDIAKEVNLSNRKVERILHHKKIRTLLNSVKAPYKIGYFNKLDNSKAYILGVMFSTYNIKNVAVNKYEITFTLPIKQVELLELIVDEVFLIKPTIIKSGQTSYLMKSRDVNLINDFKSFITNKGLNIPIEYQDAFIEGIFEKSANITRMGLTISCKDKIVMEFIGDYLMRRYVIKAYYKKPFVVIIYSKMAIQILLDCSDAIRSKVENSSYKNKYIT</sequence>
<gene>
    <name evidence="2" type="ORF">U729_3268</name>
</gene>
<dbReference type="Pfam" id="PF13936">
    <property type="entry name" value="HTH_38"/>
    <property type="match status" value="1"/>
</dbReference>
<evidence type="ECO:0000259" key="1">
    <source>
        <dbReference type="Pfam" id="PF13936"/>
    </source>
</evidence>
<organism evidence="2 3">
    <name type="scientific">Clostridium baratii str. Sullivan</name>
    <dbReference type="NCBI Taxonomy" id="1415775"/>
    <lineage>
        <taxon>Bacteria</taxon>
        <taxon>Bacillati</taxon>
        <taxon>Bacillota</taxon>
        <taxon>Clostridia</taxon>
        <taxon>Eubacteriales</taxon>
        <taxon>Clostridiaceae</taxon>
        <taxon>Clostridium</taxon>
    </lineage>
</organism>
<keyword evidence="2" id="KW-0614">Plasmid</keyword>